<dbReference type="SUPFAM" id="SSF54637">
    <property type="entry name" value="Thioesterase/thiol ester dehydrase-isomerase"/>
    <property type="match status" value="1"/>
</dbReference>
<name>I7ZEF5_9GAMM</name>
<keyword evidence="1" id="KW-0378">Hydrolase</keyword>
<dbReference type="AlphaFoldDB" id="I7ZEF5"/>
<dbReference type="GO" id="GO:0047617">
    <property type="term" value="F:fatty acyl-CoA hydrolase activity"/>
    <property type="evidence" value="ECO:0007669"/>
    <property type="project" value="TreeGrafter"/>
</dbReference>
<keyword evidence="3" id="KW-1185">Reference proteome</keyword>
<gene>
    <name evidence="2" type="ORF">WQQ_04160</name>
</gene>
<comment type="caution">
    <text evidence="2">The sequence shown here is derived from an EMBL/GenBank/DDBJ whole genome shotgun (WGS) entry which is preliminary data.</text>
</comment>
<dbReference type="InterPro" id="IPR029069">
    <property type="entry name" value="HotDog_dom_sf"/>
</dbReference>
<evidence type="ECO:0000313" key="2">
    <source>
        <dbReference type="EMBL" id="EIT70279.1"/>
    </source>
</evidence>
<evidence type="ECO:0000256" key="1">
    <source>
        <dbReference type="ARBA" id="ARBA00022801"/>
    </source>
</evidence>
<dbReference type="RefSeq" id="WP_007183375.1">
    <property type="nucleotide sequence ID" value="NZ_AKGD01000001.1"/>
</dbReference>
<dbReference type="InterPro" id="IPR050563">
    <property type="entry name" value="4-hydroxybenzoyl-CoA_TE"/>
</dbReference>
<accession>I7ZEF5</accession>
<dbReference type="CDD" id="cd00586">
    <property type="entry name" value="4HBT"/>
    <property type="match status" value="1"/>
</dbReference>
<dbReference type="STRING" id="1172194.WQQ_04160"/>
<dbReference type="PANTHER" id="PTHR31793:SF37">
    <property type="entry name" value="ACYL-COA THIOESTER HYDROLASE YBGC"/>
    <property type="match status" value="1"/>
</dbReference>
<dbReference type="Gene3D" id="3.10.129.10">
    <property type="entry name" value="Hotdog Thioesterase"/>
    <property type="match status" value="1"/>
</dbReference>
<dbReference type="Pfam" id="PF13279">
    <property type="entry name" value="4HBT_2"/>
    <property type="match status" value="1"/>
</dbReference>
<sequence>MNPPPTLPWDVAAPFTQKVVVEPQHLDHFQHTNNVVYLSWLEQVAWGHSQRLGLGFADYERLGTGCVARRHELDYLAATFAGDTLWLATWIAETDAKFTMWRAYQVIRESDRKTVLRGRTQWVCVDMKSGRPRRMPPEFVSAYQPVTASAG</sequence>
<dbReference type="Proteomes" id="UP000003704">
    <property type="component" value="Unassembled WGS sequence"/>
</dbReference>
<protein>
    <recommendedName>
        <fullName evidence="4">Thioesterase superfamily protein</fullName>
    </recommendedName>
</protein>
<evidence type="ECO:0000313" key="3">
    <source>
        <dbReference type="Proteomes" id="UP000003704"/>
    </source>
</evidence>
<reference evidence="2 3" key="1">
    <citation type="journal article" date="2012" name="J. Bacteriol.">
        <title>Genome Sequence of n-Alkane-Degrading Hydrocarboniphaga effusa Strain AP103T (ATCC BAA-332T).</title>
        <authorList>
            <person name="Chang H.K."/>
            <person name="Zylstra G.J."/>
            <person name="Chae J.C."/>
        </authorList>
    </citation>
    <scope>NUCLEOTIDE SEQUENCE [LARGE SCALE GENOMIC DNA]</scope>
    <source>
        <strain evidence="2 3">AP103</strain>
    </source>
</reference>
<evidence type="ECO:0008006" key="4">
    <source>
        <dbReference type="Google" id="ProtNLM"/>
    </source>
</evidence>
<dbReference type="EMBL" id="AKGD01000001">
    <property type="protein sequence ID" value="EIT70279.1"/>
    <property type="molecule type" value="Genomic_DNA"/>
</dbReference>
<dbReference type="PANTHER" id="PTHR31793">
    <property type="entry name" value="4-HYDROXYBENZOYL-COA THIOESTERASE FAMILY MEMBER"/>
    <property type="match status" value="1"/>
</dbReference>
<organism evidence="2 3">
    <name type="scientific">Hydrocarboniphaga effusa AP103</name>
    <dbReference type="NCBI Taxonomy" id="1172194"/>
    <lineage>
        <taxon>Bacteria</taxon>
        <taxon>Pseudomonadati</taxon>
        <taxon>Pseudomonadota</taxon>
        <taxon>Gammaproteobacteria</taxon>
        <taxon>Nevskiales</taxon>
        <taxon>Nevskiaceae</taxon>
        <taxon>Hydrocarboniphaga</taxon>
    </lineage>
</organism>
<proteinExistence type="predicted"/>